<keyword evidence="2" id="KW-1185">Reference proteome</keyword>
<sequence>MKQVSKIFFCALLAGVANKSIGQTNASPYSVIGIGDIESGSLDRSAGMANTGVSLSSFRFMYHSNPASYVKLQDKFFAFEMTGRFKAVNYVGKPIASTTGTSTDLQVAKLAVAAKVKPWWGASIGLLPYSSSNYSFLTTKGVVGDLQYNMGAYYKGSGGLNKAYFANAFQVNKNLAVGVEAGYIFGNMQQVETLDASELTGSTISTTSDRYMRNVLFKGGLQYNGKISEKLKVALGATASNKTRLNTTNYVTVVNGSSTVVSDKDLGDGSFYLPVSYTVGGSINYNRKFMLAADYQRQNWNALNYTGLSYRLVNSDRYSIGFEYSAQQSLPGYNNTPSGLFFEKYFLQAGFFYGNSYLRMYNEQLQNFGGTIGLGMNSKKSNLSYQLSVELGSYGTTKSNLIKQNYSTVNFTVMYRDFWFTKMKKYD</sequence>
<reference evidence="1" key="1">
    <citation type="journal article" date="2014" name="Int. J. Syst. Evol. Microbiol.">
        <title>Complete genome sequence of Corynebacterium casei LMG S-19264T (=DSM 44701T), isolated from a smear-ripened cheese.</title>
        <authorList>
            <consortium name="US DOE Joint Genome Institute (JGI-PGF)"/>
            <person name="Walter F."/>
            <person name="Albersmeier A."/>
            <person name="Kalinowski J."/>
            <person name="Ruckert C."/>
        </authorList>
    </citation>
    <scope>NUCLEOTIDE SEQUENCE</scope>
    <source>
        <strain evidence="1">CGMCC 1.15290</strain>
    </source>
</reference>
<gene>
    <name evidence="1" type="ORF">GCM10011379_53470</name>
</gene>
<reference evidence="1" key="2">
    <citation type="submission" date="2020-09" db="EMBL/GenBank/DDBJ databases">
        <authorList>
            <person name="Sun Q."/>
            <person name="Zhou Y."/>
        </authorList>
    </citation>
    <scope>NUCLEOTIDE SEQUENCE</scope>
    <source>
        <strain evidence="1">CGMCC 1.15290</strain>
    </source>
</reference>
<dbReference type="AlphaFoldDB" id="A0A917MYT8"/>
<evidence type="ECO:0000313" key="1">
    <source>
        <dbReference type="EMBL" id="GGH81295.1"/>
    </source>
</evidence>
<dbReference type="RefSeq" id="WP_188958414.1">
    <property type="nucleotide sequence ID" value="NZ_BMIB01000006.1"/>
</dbReference>
<evidence type="ECO:0000313" key="2">
    <source>
        <dbReference type="Proteomes" id="UP000627292"/>
    </source>
</evidence>
<dbReference type="Proteomes" id="UP000627292">
    <property type="component" value="Unassembled WGS sequence"/>
</dbReference>
<name>A0A917MYT8_9BACT</name>
<accession>A0A917MYT8</accession>
<dbReference type="EMBL" id="BMIB01000006">
    <property type="protein sequence ID" value="GGH81295.1"/>
    <property type="molecule type" value="Genomic_DNA"/>
</dbReference>
<comment type="caution">
    <text evidence="1">The sequence shown here is derived from an EMBL/GenBank/DDBJ whole genome shotgun (WGS) entry which is preliminary data.</text>
</comment>
<dbReference type="Gene3D" id="2.40.160.60">
    <property type="entry name" value="Outer membrane protein transport protein (OMPP1/FadL/TodX)"/>
    <property type="match status" value="1"/>
</dbReference>
<proteinExistence type="predicted"/>
<dbReference type="SUPFAM" id="SSF56935">
    <property type="entry name" value="Porins"/>
    <property type="match status" value="1"/>
</dbReference>
<organism evidence="1 2">
    <name type="scientific">Filimonas zeae</name>
    <dbReference type="NCBI Taxonomy" id="1737353"/>
    <lineage>
        <taxon>Bacteria</taxon>
        <taxon>Pseudomonadati</taxon>
        <taxon>Bacteroidota</taxon>
        <taxon>Chitinophagia</taxon>
        <taxon>Chitinophagales</taxon>
        <taxon>Chitinophagaceae</taxon>
        <taxon>Filimonas</taxon>
    </lineage>
</organism>
<protein>
    <submittedName>
        <fullName evidence="1">Membrane protein</fullName>
    </submittedName>
</protein>